<evidence type="ECO:0000259" key="24">
    <source>
        <dbReference type="Pfam" id="PF13193"/>
    </source>
</evidence>
<evidence type="ECO:0000256" key="3">
    <source>
        <dbReference type="ARBA" id="ARBA00022448"/>
    </source>
</evidence>
<name>A0A913HVD4_STRER</name>
<keyword evidence="12 22" id="KW-0472">Membrane</keyword>
<dbReference type="GO" id="GO:0005886">
    <property type="term" value="C:plasma membrane"/>
    <property type="evidence" value="ECO:0007669"/>
    <property type="project" value="UniProtKB-SubCell"/>
</dbReference>
<dbReference type="PROSITE" id="PS00455">
    <property type="entry name" value="AMP_BINDING"/>
    <property type="match status" value="1"/>
</dbReference>
<dbReference type="EC" id="6.2.1.3" evidence="14"/>
<keyword evidence="4" id="KW-1003">Cell membrane</keyword>
<dbReference type="Pfam" id="PF00501">
    <property type="entry name" value="AMP-binding"/>
    <property type="match status" value="1"/>
</dbReference>
<dbReference type="InterPro" id="IPR025110">
    <property type="entry name" value="AMP-bd_C"/>
</dbReference>
<proteinExistence type="inferred from homology"/>
<accession>A0A913HVD4</accession>
<evidence type="ECO:0000256" key="21">
    <source>
        <dbReference type="ARBA" id="ARBA00078285"/>
    </source>
</evidence>
<organism evidence="25">
    <name type="scientific">Strongyloides stercoralis</name>
    <name type="common">Threadworm</name>
    <dbReference type="NCBI Taxonomy" id="6248"/>
    <lineage>
        <taxon>Eukaryota</taxon>
        <taxon>Metazoa</taxon>
        <taxon>Ecdysozoa</taxon>
        <taxon>Nematoda</taxon>
        <taxon>Chromadorea</taxon>
        <taxon>Rhabditida</taxon>
        <taxon>Tylenchina</taxon>
        <taxon>Panagrolaimomorpha</taxon>
        <taxon>Strongyloidoidea</taxon>
        <taxon>Strongyloididae</taxon>
        <taxon>Strongyloides</taxon>
    </lineage>
</organism>
<evidence type="ECO:0000256" key="4">
    <source>
        <dbReference type="ARBA" id="ARBA00022475"/>
    </source>
</evidence>
<dbReference type="Pfam" id="PF13193">
    <property type="entry name" value="AMP-binding_C"/>
    <property type="match status" value="1"/>
</dbReference>
<evidence type="ECO:0000256" key="2">
    <source>
        <dbReference type="ARBA" id="ARBA00006432"/>
    </source>
</evidence>
<sequence>MMRQSVLKIGQFLPLFLILTAFLVTNISIKVLVYITLILYIAVVHGDFIYRSYLTLNRDLTGLWLLLSVRFDLNYHLQQNKGLHKIFSNVVKKNLNKIAIIDIGSDKKWTFKELNERSNLYANFFLSKGYVKGDVVAIFIENSGEFVAAWIGLAKIGVISAWINTNLKLEPLAHCINSSNCKSIITSKKLFPVLEESMNHKLLNNNISTNIYVNGNVESKILPATDISLVFNDFDVTEPETKQEIDFKSVLCFIYTSGTTGMPKAAVMKHYRYYSMVMGSKKSFRINDSDRIYISMPMYHTAAGIIGVGQVICMGNSCAIRERFSASNFWKDCVKYDCTASQYIGEICRYLLAQPKSEYESKHKMHLMYGNGLRCEIWEQFVNRFHVRIGELYGSTEGTTNLVNIDGHVGACGFLPISPLTSRMHPVRLIKVDETTLDVIRGKNGLCIPCKPGETGAMVSTIKQSNPLLIFEGYLNKSETNKKVLTNVFKKGDSVFLSGDILHWDRLGYVYFKDRTGDTFRWKSENVSTTEVEAVLHPQEDVADATVYGVLVPGTEGKAGMAAIVKKNASKLTDEEFIQQLSDRLSRTLASYAIPQFIRLCKSLDLTATYKLMKTNLQKMGYSLTSQPEDKVFIYNNREKKYIILTEEIYEMIQNKKLQI</sequence>
<dbReference type="GO" id="GO:0044539">
    <property type="term" value="P:long-chain fatty acid import into cell"/>
    <property type="evidence" value="ECO:0007669"/>
    <property type="project" value="TreeGrafter"/>
</dbReference>
<dbReference type="GO" id="GO:0004467">
    <property type="term" value="F:long-chain fatty acid-CoA ligase activity"/>
    <property type="evidence" value="ECO:0007669"/>
    <property type="project" value="UniProtKB-EC"/>
</dbReference>
<evidence type="ECO:0000256" key="17">
    <source>
        <dbReference type="ARBA" id="ARBA00046271"/>
    </source>
</evidence>
<evidence type="ECO:0000256" key="5">
    <source>
        <dbReference type="ARBA" id="ARBA00022598"/>
    </source>
</evidence>
<evidence type="ECO:0000256" key="13">
    <source>
        <dbReference type="ARBA" id="ARBA00023140"/>
    </source>
</evidence>
<keyword evidence="8" id="KW-0276">Fatty acid metabolism</keyword>
<dbReference type="GO" id="GO:0005524">
    <property type="term" value="F:ATP binding"/>
    <property type="evidence" value="ECO:0007669"/>
    <property type="project" value="UniProtKB-KW"/>
</dbReference>
<keyword evidence="7" id="KW-0547">Nucleotide-binding</keyword>
<feature type="transmembrane region" description="Helical" evidence="22">
    <location>
        <begin position="12"/>
        <end position="43"/>
    </location>
</feature>
<evidence type="ECO:0000256" key="20">
    <source>
        <dbReference type="ARBA" id="ARBA00068795"/>
    </source>
</evidence>
<dbReference type="InterPro" id="IPR000873">
    <property type="entry name" value="AMP-dep_synth/lig_dom"/>
</dbReference>
<dbReference type="GO" id="GO:0005789">
    <property type="term" value="C:endoplasmic reticulum membrane"/>
    <property type="evidence" value="ECO:0007669"/>
    <property type="project" value="TreeGrafter"/>
</dbReference>
<dbReference type="WBParaSite" id="SSTP_0000615900.2">
    <property type="protein sequence ID" value="SSTP_0000615900.2"/>
    <property type="gene ID" value="SSTP_0000615900"/>
</dbReference>
<keyword evidence="8" id="KW-0443">Lipid metabolism</keyword>
<dbReference type="InterPro" id="IPR045851">
    <property type="entry name" value="AMP-bd_C_sf"/>
</dbReference>
<dbReference type="GO" id="GO:0005324">
    <property type="term" value="F:long-chain fatty acid transmembrane transporter activity"/>
    <property type="evidence" value="ECO:0007669"/>
    <property type="project" value="TreeGrafter"/>
</dbReference>
<evidence type="ECO:0000256" key="22">
    <source>
        <dbReference type="SAM" id="Phobius"/>
    </source>
</evidence>
<evidence type="ECO:0000256" key="18">
    <source>
        <dbReference type="ARBA" id="ARBA00048666"/>
    </source>
</evidence>
<comment type="subcellular location">
    <subcellularLocation>
        <location evidence="1">Cell membrane</location>
        <topology evidence="1">Multi-pass membrane protein</topology>
    </subcellularLocation>
    <subcellularLocation>
        <location evidence="17">Peroxisome membrane</location>
    </subcellularLocation>
</comment>
<evidence type="ECO:0000313" key="25">
    <source>
        <dbReference type="WBParaSite" id="SSTP_0000615900.2"/>
    </source>
</evidence>
<comment type="catalytic activity">
    <reaction evidence="18">
        <text>tetracosanoate + ATP + CoA = tetracosanoyl-CoA + AMP + diphosphate</text>
        <dbReference type="Rhea" id="RHEA:33639"/>
        <dbReference type="ChEBI" id="CHEBI:30616"/>
        <dbReference type="ChEBI" id="CHEBI:31014"/>
        <dbReference type="ChEBI" id="CHEBI:33019"/>
        <dbReference type="ChEBI" id="CHEBI:57287"/>
        <dbReference type="ChEBI" id="CHEBI:65052"/>
        <dbReference type="ChEBI" id="CHEBI:456215"/>
    </reaction>
    <physiologicalReaction direction="left-to-right" evidence="18">
        <dbReference type="Rhea" id="RHEA:33640"/>
    </physiologicalReaction>
</comment>
<keyword evidence="10 22" id="KW-1133">Transmembrane helix</keyword>
<dbReference type="PANTHER" id="PTHR43107">
    <property type="entry name" value="LONG-CHAIN FATTY ACID TRANSPORT PROTEIN"/>
    <property type="match status" value="1"/>
</dbReference>
<dbReference type="FunFam" id="3.30.300.30:FF:000002">
    <property type="entry name" value="Long-chain fatty acid transport protein 1"/>
    <property type="match status" value="1"/>
</dbReference>
<reference evidence="25" key="1">
    <citation type="submission" date="2022-10" db="UniProtKB">
        <authorList>
            <consortium name="WormBaseParasite"/>
        </authorList>
    </citation>
    <scope>IDENTIFICATION</scope>
</reference>
<evidence type="ECO:0000256" key="16">
    <source>
        <dbReference type="ARBA" id="ARBA00041297"/>
    </source>
</evidence>
<dbReference type="FunFam" id="3.40.50.12780:FF:000019">
    <property type="entry name" value="Long-chain fatty acid transporter"/>
    <property type="match status" value="1"/>
</dbReference>
<dbReference type="GO" id="GO:0005778">
    <property type="term" value="C:peroxisomal membrane"/>
    <property type="evidence" value="ECO:0007669"/>
    <property type="project" value="UniProtKB-SubCell"/>
</dbReference>
<keyword evidence="3" id="KW-0813">Transport</keyword>
<dbReference type="InterPro" id="IPR020845">
    <property type="entry name" value="AMP-binding_CS"/>
</dbReference>
<evidence type="ECO:0000256" key="10">
    <source>
        <dbReference type="ARBA" id="ARBA00022989"/>
    </source>
</evidence>
<dbReference type="Gene3D" id="3.40.50.12780">
    <property type="entry name" value="N-terminal domain of ligase-like"/>
    <property type="match status" value="1"/>
</dbReference>
<evidence type="ECO:0000256" key="8">
    <source>
        <dbReference type="ARBA" id="ARBA00022832"/>
    </source>
</evidence>
<evidence type="ECO:0000256" key="14">
    <source>
        <dbReference type="ARBA" id="ARBA00026121"/>
    </source>
</evidence>
<evidence type="ECO:0000256" key="6">
    <source>
        <dbReference type="ARBA" id="ARBA00022692"/>
    </source>
</evidence>
<dbReference type="Gene3D" id="3.30.300.30">
    <property type="match status" value="1"/>
</dbReference>
<evidence type="ECO:0000256" key="19">
    <source>
        <dbReference type="ARBA" id="ARBA00060276"/>
    </source>
</evidence>
<keyword evidence="13" id="KW-0576">Peroxisome</keyword>
<keyword evidence="11" id="KW-0445">Lipid transport</keyword>
<evidence type="ECO:0000256" key="15">
    <source>
        <dbReference type="ARBA" id="ARBA00036527"/>
    </source>
</evidence>
<comment type="similarity">
    <text evidence="2">Belongs to the ATP-dependent AMP-binding enzyme family.</text>
</comment>
<evidence type="ECO:0000256" key="7">
    <source>
        <dbReference type="ARBA" id="ARBA00022741"/>
    </source>
</evidence>
<keyword evidence="5" id="KW-0436">Ligase</keyword>
<keyword evidence="6 22" id="KW-0812">Transmembrane</keyword>
<evidence type="ECO:0000256" key="11">
    <source>
        <dbReference type="ARBA" id="ARBA00023055"/>
    </source>
</evidence>
<dbReference type="InterPro" id="IPR042099">
    <property type="entry name" value="ANL_N_sf"/>
</dbReference>
<evidence type="ECO:0000256" key="1">
    <source>
        <dbReference type="ARBA" id="ARBA00004651"/>
    </source>
</evidence>
<evidence type="ECO:0000256" key="9">
    <source>
        <dbReference type="ARBA" id="ARBA00022840"/>
    </source>
</evidence>
<evidence type="ECO:0000256" key="12">
    <source>
        <dbReference type="ARBA" id="ARBA00023136"/>
    </source>
</evidence>
<dbReference type="SUPFAM" id="SSF56801">
    <property type="entry name" value="Acetyl-CoA synthetase-like"/>
    <property type="match status" value="1"/>
</dbReference>
<protein>
    <recommendedName>
        <fullName evidence="20">Very long-chain fatty acid transport protein</fullName>
        <ecNumber evidence="14">6.2.1.3</ecNumber>
    </recommendedName>
    <alternativeName>
        <fullName evidence="16">Long-chain-fatty-acid--CoA ligase</fullName>
    </alternativeName>
    <alternativeName>
        <fullName evidence="21">Very-long-chain acyl-CoA synthetase</fullName>
    </alternativeName>
</protein>
<dbReference type="AlphaFoldDB" id="A0A913HVD4"/>
<feature type="domain" description="AMP-dependent synthetase/ligase" evidence="23">
    <location>
        <begin position="89"/>
        <end position="413"/>
    </location>
</feature>
<dbReference type="PANTHER" id="PTHR43107:SF24">
    <property type="entry name" value="AMP-BINDING DOMAIN-CONTAINING PROTEIN"/>
    <property type="match status" value="1"/>
</dbReference>
<evidence type="ECO:0000259" key="23">
    <source>
        <dbReference type="Pfam" id="PF00501"/>
    </source>
</evidence>
<keyword evidence="9" id="KW-0067">ATP-binding</keyword>
<comment type="function">
    <text evidence="19">Acyl-CoA synthetase required for both the import of long chain fatty acids (LCFAs) (C14-C18) and the activation very long chain fatty acids (VLCFAs) (C20-C26) by esterification of the fatty acids into metabolically active CoA-thioesters for subsequent degradation or incorporation into phospholipids. The transport and fatty acyl-CoA synthetase activities are genetically separable and are thus independent activities. Esterifies VLCFAs in the peroxisome matrix. The VLCFAs are actively transported into peroxisomes by a PXA1-PXA2 heterodimeric transporter in the peroxisomal membrane.</text>
</comment>
<comment type="catalytic activity">
    <reaction evidence="15">
        <text>a very long-chain fatty acid + ATP + CoA = a very long-chain fatty acyl-CoA + AMP + diphosphate</text>
        <dbReference type="Rhea" id="RHEA:54536"/>
        <dbReference type="ChEBI" id="CHEBI:30616"/>
        <dbReference type="ChEBI" id="CHEBI:33019"/>
        <dbReference type="ChEBI" id="CHEBI:57287"/>
        <dbReference type="ChEBI" id="CHEBI:58950"/>
        <dbReference type="ChEBI" id="CHEBI:138261"/>
        <dbReference type="ChEBI" id="CHEBI:456215"/>
    </reaction>
    <physiologicalReaction direction="left-to-right" evidence="15">
        <dbReference type="Rhea" id="RHEA:54537"/>
    </physiologicalReaction>
</comment>
<feature type="domain" description="AMP-binding enzyme C-terminal" evidence="24">
    <location>
        <begin position="531"/>
        <end position="611"/>
    </location>
</feature>